<accession>A0A9D1RQF1</accession>
<evidence type="ECO:0000313" key="4">
    <source>
        <dbReference type="EMBL" id="HIW90806.1"/>
    </source>
</evidence>
<dbReference type="InterPro" id="IPR012748">
    <property type="entry name" value="Rieske-like_NirD"/>
</dbReference>
<dbReference type="InterPro" id="IPR036922">
    <property type="entry name" value="Rieske_2Fe-2S_sf"/>
</dbReference>
<dbReference type="Proteomes" id="UP000824190">
    <property type="component" value="Unassembled WGS sequence"/>
</dbReference>
<dbReference type="PANTHER" id="PTHR40562:SF1">
    <property type="entry name" value="NITRITE REDUCTASE (NADH) SMALL SUBUNIT"/>
    <property type="match status" value="1"/>
</dbReference>
<keyword evidence="2" id="KW-0534">Nitrate assimilation</keyword>
<proteinExistence type="predicted"/>
<reference evidence="4" key="1">
    <citation type="journal article" date="2021" name="PeerJ">
        <title>Extensive microbial diversity within the chicken gut microbiome revealed by metagenomics and culture.</title>
        <authorList>
            <person name="Gilroy R."/>
            <person name="Ravi A."/>
            <person name="Getino M."/>
            <person name="Pursley I."/>
            <person name="Horton D.L."/>
            <person name="Alikhan N.F."/>
            <person name="Baker D."/>
            <person name="Gharbi K."/>
            <person name="Hall N."/>
            <person name="Watson M."/>
            <person name="Adriaenssens E.M."/>
            <person name="Foster-Nyarko E."/>
            <person name="Jarju S."/>
            <person name="Secka A."/>
            <person name="Antonio M."/>
            <person name="Oren A."/>
            <person name="Chaudhuri R.R."/>
            <person name="La Ragione R."/>
            <person name="Hildebrand F."/>
            <person name="Pallen M.J."/>
        </authorList>
    </citation>
    <scope>NUCLEOTIDE SEQUENCE</scope>
    <source>
        <strain evidence="4">CHK32-1732</strain>
    </source>
</reference>
<name>A0A9D1RQF1_9CORY</name>
<evidence type="ECO:0000259" key="3">
    <source>
        <dbReference type="Pfam" id="PF13806"/>
    </source>
</evidence>
<dbReference type="PANTHER" id="PTHR40562">
    <property type="match status" value="1"/>
</dbReference>
<evidence type="ECO:0000256" key="1">
    <source>
        <dbReference type="ARBA" id="ARBA00023002"/>
    </source>
</evidence>
<protein>
    <submittedName>
        <fullName evidence="4">Nitrite reductase small subunit NirD</fullName>
    </submittedName>
</protein>
<evidence type="ECO:0000256" key="2">
    <source>
        <dbReference type="ARBA" id="ARBA00023063"/>
    </source>
</evidence>
<dbReference type="AlphaFoldDB" id="A0A9D1RQF1"/>
<dbReference type="InterPro" id="IPR017881">
    <property type="entry name" value="NirD"/>
</dbReference>
<dbReference type="GO" id="GO:0051537">
    <property type="term" value="F:2 iron, 2 sulfur cluster binding"/>
    <property type="evidence" value="ECO:0007669"/>
    <property type="project" value="InterPro"/>
</dbReference>
<dbReference type="PROSITE" id="PS51300">
    <property type="entry name" value="NIRD"/>
    <property type="match status" value="1"/>
</dbReference>
<sequence>MTVATTHPVTICMLDDLEDNLGAAVLLPDGTQVALFRVTDTDGAGTESDVYAVSNIDPYMGAAVMSRGIVGDHDGVPTVASPLLKQRFRLTDGVSLEDDAHVLRTFATEVIEDHGEQRVLLHH</sequence>
<dbReference type="SUPFAM" id="SSF50022">
    <property type="entry name" value="ISP domain"/>
    <property type="match status" value="1"/>
</dbReference>
<comment type="caution">
    <text evidence="4">The sequence shown here is derived from an EMBL/GenBank/DDBJ whole genome shotgun (WGS) entry which is preliminary data.</text>
</comment>
<dbReference type="GO" id="GO:0008942">
    <property type="term" value="F:nitrite reductase [NAD(P)H] activity"/>
    <property type="evidence" value="ECO:0007669"/>
    <property type="project" value="InterPro"/>
</dbReference>
<evidence type="ECO:0000313" key="5">
    <source>
        <dbReference type="Proteomes" id="UP000824190"/>
    </source>
</evidence>
<reference evidence="4" key="2">
    <citation type="submission" date="2021-04" db="EMBL/GenBank/DDBJ databases">
        <authorList>
            <person name="Gilroy R."/>
        </authorList>
    </citation>
    <scope>NUCLEOTIDE SEQUENCE</scope>
    <source>
        <strain evidence="4">CHK32-1732</strain>
    </source>
</reference>
<dbReference type="Gene3D" id="2.102.10.10">
    <property type="entry name" value="Rieske [2Fe-2S] iron-sulphur domain"/>
    <property type="match status" value="1"/>
</dbReference>
<dbReference type="Pfam" id="PF13806">
    <property type="entry name" value="Rieske_2"/>
    <property type="match status" value="1"/>
</dbReference>
<dbReference type="GO" id="GO:0042128">
    <property type="term" value="P:nitrate assimilation"/>
    <property type="evidence" value="ECO:0007669"/>
    <property type="project" value="UniProtKB-KW"/>
</dbReference>
<gene>
    <name evidence="4" type="primary">nirD</name>
    <name evidence="4" type="ORF">H9870_03970</name>
</gene>
<dbReference type="EMBL" id="DXGC01000039">
    <property type="protein sequence ID" value="HIW90806.1"/>
    <property type="molecule type" value="Genomic_DNA"/>
</dbReference>
<dbReference type="NCBIfam" id="TIGR02378">
    <property type="entry name" value="nirD_assim_sml"/>
    <property type="match status" value="1"/>
</dbReference>
<feature type="domain" description="Rieske-like [2Fe-2S]" evidence="3">
    <location>
        <begin position="9"/>
        <end position="113"/>
    </location>
</feature>
<keyword evidence="1" id="KW-0560">Oxidoreductase</keyword>
<organism evidence="4 5">
    <name type="scientific">Candidatus Corynebacterium avicola</name>
    <dbReference type="NCBI Taxonomy" id="2838527"/>
    <lineage>
        <taxon>Bacteria</taxon>
        <taxon>Bacillati</taxon>
        <taxon>Actinomycetota</taxon>
        <taxon>Actinomycetes</taxon>
        <taxon>Mycobacteriales</taxon>
        <taxon>Corynebacteriaceae</taxon>
        <taxon>Corynebacterium</taxon>
    </lineage>
</organism>